<dbReference type="EMBL" id="WMBB01000005">
    <property type="protein sequence ID" value="MTE13668.1"/>
    <property type="molecule type" value="Genomic_DNA"/>
</dbReference>
<dbReference type="InterPro" id="IPR002818">
    <property type="entry name" value="DJ-1/PfpI"/>
</dbReference>
<dbReference type="AlphaFoldDB" id="A0A6I3KXR2"/>
<organism evidence="4 5">
    <name type="scientific">Nocardia aurantiaca</name>
    <dbReference type="NCBI Taxonomy" id="2675850"/>
    <lineage>
        <taxon>Bacteria</taxon>
        <taxon>Bacillati</taxon>
        <taxon>Actinomycetota</taxon>
        <taxon>Actinomycetes</taxon>
        <taxon>Mycobacteriales</taxon>
        <taxon>Nocardiaceae</taxon>
        <taxon>Nocardia</taxon>
    </lineage>
</organism>
<proteinExistence type="predicted"/>
<evidence type="ECO:0000313" key="4">
    <source>
        <dbReference type="EMBL" id="MTE13668.1"/>
    </source>
</evidence>
<dbReference type="InterPro" id="IPR009057">
    <property type="entry name" value="Homeodomain-like_sf"/>
</dbReference>
<sequence>MPQCVKIEPCERSIVPTPHLVAVLVLEPTVGFDMSIPPLVLGAAVDDDGNPLYAVHTCGIDTRAVTATGGYAVIPEFGPELLARADTVIVPGTRITKPRQDGTLPPHVAEVLATVRPDARIVSICTGAFVLGAAGILDGRRATTHWRFADRFRALYPKVLLDENLLFVQDGNVWSSAGLAAGIDLCLHLIRTDHGSAAANGAARYCVVPPWREGGQSQFIERQVPEPGSDGTAPTRHWALHHLDRDLDLNSLAAHAHMSVRTFTRRFKAETGMAPGAWILRQRIQHARHLLETTDLSVGEVARGAGMGTAASLRHHMRLELGVPPLTYRKTFRRRETLETA</sequence>
<dbReference type="InterPro" id="IPR018060">
    <property type="entry name" value="HTH_AraC"/>
</dbReference>
<dbReference type="PANTHER" id="PTHR43130">
    <property type="entry name" value="ARAC-FAMILY TRANSCRIPTIONAL REGULATOR"/>
    <property type="match status" value="1"/>
</dbReference>
<dbReference type="Proteomes" id="UP000432464">
    <property type="component" value="Unassembled WGS sequence"/>
</dbReference>
<evidence type="ECO:0000259" key="3">
    <source>
        <dbReference type="PROSITE" id="PS01124"/>
    </source>
</evidence>
<dbReference type="Gene3D" id="1.10.10.60">
    <property type="entry name" value="Homeodomain-like"/>
    <property type="match status" value="1"/>
</dbReference>
<name>A0A6I3KXR2_9NOCA</name>
<dbReference type="CDD" id="cd03137">
    <property type="entry name" value="GATase1_AraC_1"/>
    <property type="match status" value="1"/>
</dbReference>
<dbReference type="GO" id="GO:0003700">
    <property type="term" value="F:DNA-binding transcription factor activity"/>
    <property type="evidence" value="ECO:0007669"/>
    <property type="project" value="InterPro"/>
</dbReference>
<dbReference type="SUPFAM" id="SSF46689">
    <property type="entry name" value="Homeodomain-like"/>
    <property type="match status" value="2"/>
</dbReference>
<dbReference type="SMART" id="SM00342">
    <property type="entry name" value="HTH_ARAC"/>
    <property type="match status" value="1"/>
</dbReference>
<evidence type="ECO:0000256" key="2">
    <source>
        <dbReference type="ARBA" id="ARBA00023163"/>
    </source>
</evidence>
<dbReference type="PANTHER" id="PTHR43130:SF3">
    <property type="entry name" value="HTH-TYPE TRANSCRIPTIONAL REGULATOR RV1931C"/>
    <property type="match status" value="1"/>
</dbReference>
<dbReference type="InterPro" id="IPR052158">
    <property type="entry name" value="INH-QAR"/>
</dbReference>
<evidence type="ECO:0000256" key="1">
    <source>
        <dbReference type="ARBA" id="ARBA00023015"/>
    </source>
</evidence>
<dbReference type="Gene3D" id="3.40.50.880">
    <property type="match status" value="1"/>
</dbReference>
<dbReference type="Pfam" id="PF01965">
    <property type="entry name" value="DJ-1_PfpI"/>
    <property type="match status" value="1"/>
</dbReference>
<feature type="domain" description="HTH araC/xylS-type" evidence="3">
    <location>
        <begin position="233"/>
        <end position="331"/>
    </location>
</feature>
<reference evidence="4 5" key="1">
    <citation type="submission" date="2019-11" db="EMBL/GenBank/DDBJ databases">
        <title>Nocardia sp. nov. CT2-14 isolated from soil.</title>
        <authorList>
            <person name="Kanchanasin P."/>
            <person name="Tanasupawat S."/>
            <person name="Yuki M."/>
            <person name="Kudo T."/>
        </authorList>
    </citation>
    <scope>NUCLEOTIDE SEQUENCE [LARGE SCALE GENOMIC DNA]</scope>
    <source>
        <strain evidence="4 5">CT2-14</strain>
    </source>
</reference>
<keyword evidence="5" id="KW-1185">Reference proteome</keyword>
<dbReference type="Pfam" id="PF12833">
    <property type="entry name" value="HTH_18"/>
    <property type="match status" value="1"/>
</dbReference>
<evidence type="ECO:0000313" key="5">
    <source>
        <dbReference type="Proteomes" id="UP000432464"/>
    </source>
</evidence>
<dbReference type="GO" id="GO:0043565">
    <property type="term" value="F:sequence-specific DNA binding"/>
    <property type="evidence" value="ECO:0007669"/>
    <property type="project" value="InterPro"/>
</dbReference>
<accession>A0A6I3KXR2</accession>
<comment type="caution">
    <text evidence="4">The sequence shown here is derived from an EMBL/GenBank/DDBJ whole genome shotgun (WGS) entry which is preliminary data.</text>
</comment>
<gene>
    <name evidence="4" type="ORF">GLP40_12910</name>
</gene>
<keyword evidence="1" id="KW-0805">Transcription regulation</keyword>
<dbReference type="RefSeq" id="WP_154788095.1">
    <property type="nucleotide sequence ID" value="NZ_WMBB01000005.1"/>
</dbReference>
<protein>
    <submittedName>
        <fullName evidence="4">Helix-turn-helix domain-containing protein</fullName>
    </submittedName>
</protein>
<dbReference type="PROSITE" id="PS01124">
    <property type="entry name" value="HTH_ARAC_FAMILY_2"/>
    <property type="match status" value="1"/>
</dbReference>
<dbReference type="InterPro" id="IPR029062">
    <property type="entry name" value="Class_I_gatase-like"/>
</dbReference>
<dbReference type="SUPFAM" id="SSF52317">
    <property type="entry name" value="Class I glutamine amidotransferase-like"/>
    <property type="match status" value="1"/>
</dbReference>
<keyword evidence="2" id="KW-0804">Transcription</keyword>